<feature type="compositionally biased region" description="Polar residues" evidence="1">
    <location>
        <begin position="83"/>
        <end position="98"/>
    </location>
</feature>
<feature type="region of interest" description="Disordered" evidence="1">
    <location>
        <begin position="78"/>
        <end position="98"/>
    </location>
</feature>
<evidence type="ECO:0000313" key="3">
    <source>
        <dbReference type="EMBL" id="OAD06257.1"/>
    </source>
</evidence>
<feature type="signal peptide" evidence="2">
    <location>
        <begin position="1"/>
        <end position="22"/>
    </location>
</feature>
<dbReference type="VEuPathDB" id="FungiDB:MUCCIDRAFT_78687"/>
<gene>
    <name evidence="3" type="ORF">MUCCIDRAFT_78687</name>
</gene>
<keyword evidence="4" id="KW-1185">Reference proteome</keyword>
<accession>A0A162ZD47</accession>
<dbReference type="AlphaFoldDB" id="A0A162ZD47"/>
<dbReference type="STRING" id="747725.A0A162ZD47"/>
<keyword evidence="2" id="KW-0732">Signal</keyword>
<proteinExistence type="predicted"/>
<reference evidence="3 4" key="1">
    <citation type="submission" date="2015-06" db="EMBL/GenBank/DDBJ databases">
        <title>Expansion of signal transduction pathways in fungi by whole-genome duplication.</title>
        <authorList>
            <consortium name="DOE Joint Genome Institute"/>
            <person name="Corrochano L.M."/>
            <person name="Kuo A."/>
            <person name="Marcet-Houben M."/>
            <person name="Polaino S."/>
            <person name="Salamov A."/>
            <person name="Villalobos J.M."/>
            <person name="Alvarez M.I."/>
            <person name="Avalos J."/>
            <person name="Benito E.P."/>
            <person name="Benoit I."/>
            <person name="Burger G."/>
            <person name="Camino L.P."/>
            <person name="Canovas D."/>
            <person name="Cerda-Olmedo E."/>
            <person name="Cheng J.-F."/>
            <person name="Dominguez A."/>
            <person name="Elias M."/>
            <person name="Eslava A.P."/>
            <person name="Glaser F."/>
            <person name="Grimwood J."/>
            <person name="Gutierrez G."/>
            <person name="Heitman J."/>
            <person name="Henrissat B."/>
            <person name="Iturriaga E.A."/>
            <person name="Lang B.F."/>
            <person name="Lavin J.L."/>
            <person name="Lee S."/>
            <person name="Li W."/>
            <person name="Lindquist E."/>
            <person name="Lopez-Garcia S."/>
            <person name="Luque E.M."/>
            <person name="Marcos A.T."/>
            <person name="Martin J."/>
            <person name="Mccluskey K."/>
            <person name="Medina H.R."/>
            <person name="Miralles-Duran A."/>
            <person name="Miyazaki A."/>
            <person name="Munoz-Torres E."/>
            <person name="Oguiza J.A."/>
            <person name="Ohm R."/>
            <person name="Olmedo M."/>
            <person name="Orejas M."/>
            <person name="Ortiz-Castellanos L."/>
            <person name="Pisabarro A.G."/>
            <person name="Rodriguez-Romero J."/>
            <person name="Ruiz-Herrera J."/>
            <person name="Ruiz-Vazquez R."/>
            <person name="Sanz C."/>
            <person name="Schackwitz W."/>
            <person name="Schmutz J."/>
            <person name="Shahriari M."/>
            <person name="Shelest E."/>
            <person name="Silva-Franco F."/>
            <person name="Soanes D."/>
            <person name="Syed K."/>
            <person name="Tagua V.G."/>
            <person name="Talbot N.J."/>
            <person name="Thon M."/>
            <person name="De Vries R.P."/>
            <person name="Wiebenga A."/>
            <person name="Yadav J.S."/>
            <person name="Braun E.L."/>
            <person name="Baker S."/>
            <person name="Garre V."/>
            <person name="Horwitz B."/>
            <person name="Torres-Martinez S."/>
            <person name="Idnurm A."/>
            <person name="Herrera-Estrella A."/>
            <person name="Gabaldon T."/>
            <person name="Grigoriev I.V."/>
        </authorList>
    </citation>
    <scope>NUCLEOTIDE SEQUENCE [LARGE SCALE GENOMIC DNA]</scope>
    <source>
        <strain evidence="3 4">CBS 277.49</strain>
    </source>
</reference>
<evidence type="ECO:0000313" key="4">
    <source>
        <dbReference type="Proteomes" id="UP000077051"/>
    </source>
</evidence>
<comment type="caution">
    <text evidence="3">The sequence shown here is derived from an EMBL/GenBank/DDBJ whole genome shotgun (WGS) entry which is preliminary data.</text>
</comment>
<organism evidence="3 4">
    <name type="scientific">Mucor lusitanicus CBS 277.49</name>
    <dbReference type="NCBI Taxonomy" id="747725"/>
    <lineage>
        <taxon>Eukaryota</taxon>
        <taxon>Fungi</taxon>
        <taxon>Fungi incertae sedis</taxon>
        <taxon>Mucoromycota</taxon>
        <taxon>Mucoromycotina</taxon>
        <taxon>Mucoromycetes</taxon>
        <taxon>Mucorales</taxon>
        <taxon>Mucorineae</taxon>
        <taxon>Mucoraceae</taxon>
        <taxon>Mucor</taxon>
    </lineage>
</organism>
<dbReference type="Proteomes" id="UP000077051">
    <property type="component" value="Unassembled WGS sequence"/>
</dbReference>
<evidence type="ECO:0000256" key="2">
    <source>
        <dbReference type="SAM" id="SignalP"/>
    </source>
</evidence>
<name>A0A162ZD47_MUCCL</name>
<feature type="chain" id="PRO_5007841224" evidence="2">
    <location>
        <begin position="23"/>
        <end position="205"/>
    </location>
</feature>
<evidence type="ECO:0000256" key="1">
    <source>
        <dbReference type="SAM" id="MobiDB-lite"/>
    </source>
</evidence>
<dbReference type="OrthoDB" id="2286493at2759"/>
<sequence length="205" mass="21649">MKFSIKALLLILLSCYYTSVNAANGDPQACLPLGEACGIGVNGLNGAKCCPGTFCVSEVCKVFTPMAGGNPFAGNAKQPNVGAGNSNSEPSFGSPQDQQCKQKLKNAGCGHNAITALGPYCVCGCQDLVATSEQFASSCIPSVQDRIKLIRNCREYKSIRDCPQFKKQLTGGSPECLALKDHFTAQCNACGSRCALLTEEKSFEK</sequence>
<dbReference type="EMBL" id="AMYB01000002">
    <property type="protein sequence ID" value="OAD06257.1"/>
    <property type="molecule type" value="Genomic_DNA"/>
</dbReference>
<protein>
    <submittedName>
        <fullName evidence="3">Uncharacterized protein</fullName>
    </submittedName>
</protein>